<dbReference type="EMBL" id="JAPZBS010000002">
    <property type="protein sequence ID" value="KAJ5380941.1"/>
    <property type="molecule type" value="Genomic_DNA"/>
</dbReference>
<gene>
    <name evidence="3" type="ORF">N7496_003369</name>
</gene>
<evidence type="ECO:0008006" key="5">
    <source>
        <dbReference type="Google" id="ProtNLM"/>
    </source>
</evidence>
<feature type="transmembrane region" description="Helical" evidence="2">
    <location>
        <begin position="89"/>
        <end position="112"/>
    </location>
</feature>
<accession>A0A9W9SLU9</accession>
<evidence type="ECO:0000256" key="1">
    <source>
        <dbReference type="SAM" id="MobiDB-lite"/>
    </source>
</evidence>
<dbReference type="AlphaFoldDB" id="A0A9W9SLU9"/>
<feature type="transmembrane region" description="Helical" evidence="2">
    <location>
        <begin position="141"/>
        <end position="160"/>
    </location>
</feature>
<organism evidence="3 4">
    <name type="scientific">Penicillium cataractarum</name>
    <dbReference type="NCBI Taxonomy" id="2100454"/>
    <lineage>
        <taxon>Eukaryota</taxon>
        <taxon>Fungi</taxon>
        <taxon>Dikarya</taxon>
        <taxon>Ascomycota</taxon>
        <taxon>Pezizomycotina</taxon>
        <taxon>Eurotiomycetes</taxon>
        <taxon>Eurotiomycetidae</taxon>
        <taxon>Eurotiales</taxon>
        <taxon>Aspergillaceae</taxon>
        <taxon>Penicillium</taxon>
    </lineage>
</organism>
<sequence>MAFLIRGRYGHRTSILVTLFMWLCFQICILIRDIVYLTETPFIEYYVEIVLDIFKRICGSLLFYVYYSLLNGFLNSLTDTGKPYASVAIINWALLAIVSILSLATCSVHIAYEVQYITEVGQLGLTCHYLKLSSASDIKPIISLIASSVSWMAFNLMFAIEDICYSIETISNRPGYIWALQPVCSFVFLLGIFLGILLCSKWRMVDDPPAIPPVTVYYSDGPLTYRTYHLGINAQQTVSNKRCDMCSTTVTTPFCGKCGAKQAHPRQAVSDKLCDKCGTTVTTAFCGQCGAKELETVEAEVHVSGRAPQQQDESIEEMHGQAKGA</sequence>
<proteinExistence type="predicted"/>
<keyword evidence="2" id="KW-0812">Transmembrane</keyword>
<keyword evidence="2" id="KW-1133">Transmembrane helix</keyword>
<feature type="transmembrane region" description="Helical" evidence="2">
    <location>
        <begin position="175"/>
        <end position="199"/>
    </location>
</feature>
<comment type="caution">
    <text evidence="3">The sequence shown here is derived from an EMBL/GenBank/DDBJ whole genome shotgun (WGS) entry which is preliminary data.</text>
</comment>
<feature type="region of interest" description="Disordered" evidence="1">
    <location>
        <begin position="304"/>
        <end position="325"/>
    </location>
</feature>
<keyword evidence="2" id="KW-0472">Membrane</keyword>
<protein>
    <recommendedName>
        <fullName evidence="5">DZANK-type domain-containing protein</fullName>
    </recommendedName>
</protein>
<keyword evidence="4" id="KW-1185">Reference proteome</keyword>
<feature type="compositionally biased region" description="Basic and acidic residues" evidence="1">
    <location>
        <begin position="316"/>
        <end position="325"/>
    </location>
</feature>
<reference evidence="3" key="2">
    <citation type="journal article" date="2023" name="IMA Fungus">
        <title>Comparative genomic study of the Penicillium genus elucidates a diverse pangenome and 15 lateral gene transfer events.</title>
        <authorList>
            <person name="Petersen C."/>
            <person name="Sorensen T."/>
            <person name="Nielsen M.R."/>
            <person name="Sondergaard T.E."/>
            <person name="Sorensen J.L."/>
            <person name="Fitzpatrick D.A."/>
            <person name="Frisvad J.C."/>
            <person name="Nielsen K.L."/>
        </authorList>
    </citation>
    <scope>NUCLEOTIDE SEQUENCE</scope>
    <source>
        <strain evidence="3">IBT 29864</strain>
    </source>
</reference>
<evidence type="ECO:0000256" key="2">
    <source>
        <dbReference type="SAM" id="Phobius"/>
    </source>
</evidence>
<dbReference type="RefSeq" id="XP_056558512.1">
    <property type="nucleotide sequence ID" value="XM_056696300.1"/>
</dbReference>
<feature type="transmembrane region" description="Helical" evidence="2">
    <location>
        <begin position="15"/>
        <end position="37"/>
    </location>
</feature>
<reference evidence="3" key="1">
    <citation type="submission" date="2022-11" db="EMBL/GenBank/DDBJ databases">
        <authorList>
            <person name="Petersen C."/>
        </authorList>
    </citation>
    <scope>NUCLEOTIDE SEQUENCE</scope>
    <source>
        <strain evidence="3">IBT 29864</strain>
    </source>
</reference>
<evidence type="ECO:0000313" key="3">
    <source>
        <dbReference type="EMBL" id="KAJ5380941.1"/>
    </source>
</evidence>
<dbReference type="Proteomes" id="UP001147782">
    <property type="component" value="Unassembled WGS sequence"/>
</dbReference>
<evidence type="ECO:0000313" key="4">
    <source>
        <dbReference type="Proteomes" id="UP001147782"/>
    </source>
</evidence>
<dbReference type="GeneID" id="81435477"/>
<name>A0A9W9SLU9_9EURO</name>
<feature type="transmembrane region" description="Helical" evidence="2">
    <location>
        <begin position="49"/>
        <end position="69"/>
    </location>
</feature>